<gene>
    <name evidence="7" type="ORF">FPZ12_012590</name>
</gene>
<sequence length="726" mass="78404">MMKHRKVAPPKAHWLLLCSILAFAAFLLALNAVFLGEFNGDETAAPGTATDVPTTVRAGGSLVDAHGAEPVSSRPGERTIALTFDDGPDPEWTPAVLAVLARYQVHATFFETGARAAQHPELVRQVLAAGHEIGNHTASHTDLRDASALRQNLELQATDLALADAAGVVPSLVRPPYAATPSSVDDAEWQAIRRIGAEGKIVVLSDLDSGDWRQPGADRIVANATPRDNRGAVVLFHDAGGDRSQTVAALERLIPQLRAEGWTFDTVSRSAGMTSADTPADLRAKLAGLLFVFAVHLGGFAEDLLTVLMIAAGVLAFARAFLVLVASLVHLRRAPRERGPGRAPVTVIVPAYNEEAGIEATIRSVLASTHQVEVIVVDDGSTDGTAGVVSGLGSAQVRLIRQRNAGKAAALNTGLAAARTELVVLVDGDTVLDERAVRTLIRPFVDERVGAVSGNAKVANRGGLLGLWQHIEYVIGFNLDRRMYDVFECMPTVPGAVGAFRRSAVLRCGGVPVDTLAEDTDLTMALQRDGWRVLYQPRAIAWTEAPATLGQLWHQRYRWCYGTLQAAWKHRRSVLEPGQGGRLGRRGLPYLLLFQVFLPVLAPFVDLAVLFGLLTGQSAMLLGYWVVFQLLQLIPGFVAFRLDREPVLPLLALPLQQFVYRQLMYLVVLQSVVTAVAGVRLPWQKLHRRGIGELRAPTGSEAVTEPIELPHPADVRPIVRGGSRRR</sequence>
<feature type="transmembrane region" description="Helical" evidence="4">
    <location>
        <begin position="663"/>
        <end position="683"/>
    </location>
</feature>
<keyword evidence="2" id="KW-0328">Glycosyltransferase</keyword>
<comment type="caution">
    <text evidence="7">The sequence shown here is derived from an EMBL/GenBank/DDBJ whole genome shotgun (WGS) entry which is preliminary data.</text>
</comment>
<keyword evidence="8" id="KW-1185">Reference proteome</keyword>
<evidence type="ECO:0000313" key="8">
    <source>
        <dbReference type="Proteomes" id="UP000319769"/>
    </source>
</evidence>
<dbReference type="GO" id="GO:0016810">
    <property type="term" value="F:hydrolase activity, acting on carbon-nitrogen (but not peptide) bonds"/>
    <property type="evidence" value="ECO:0007669"/>
    <property type="project" value="InterPro"/>
</dbReference>
<dbReference type="Gene3D" id="3.90.550.10">
    <property type="entry name" value="Spore Coat Polysaccharide Biosynthesis Protein SpsA, Chain A"/>
    <property type="match status" value="1"/>
</dbReference>
<keyword evidence="3" id="KW-0808">Transferase</keyword>
<dbReference type="EMBL" id="VMNW02000014">
    <property type="protein sequence ID" value="KAA9162069.1"/>
    <property type="molecule type" value="Genomic_DNA"/>
</dbReference>
<dbReference type="GO" id="GO:0005975">
    <property type="term" value="P:carbohydrate metabolic process"/>
    <property type="evidence" value="ECO:0007669"/>
    <property type="project" value="InterPro"/>
</dbReference>
<dbReference type="PANTHER" id="PTHR43630:SF1">
    <property type="entry name" value="POLY-BETA-1,6-N-ACETYL-D-GLUCOSAMINE SYNTHASE"/>
    <property type="match status" value="1"/>
</dbReference>
<dbReference type="PROSITE" id="PS51677">
    <property type="entry name" value="NODB"/>
    <property type="match status" value="1"/>
</dbReference>
<name>A0A5N0V6K6_9PSEU</name>
<dbReference type="PANTHER" id="PTHR43630">
    <property type="entry name" value="POLY-BETA-1,6-N-ACETYL-D-GLUCOSAMINE SYNTHASE"/>
    <property type="match status" value="1"/>
</dbReference>
<evidence type="ECO:0000259" key="6">
    <source>
        <dbReference type="PROSITE" id="PS51677"/>
    </source>
</evidence>
<dbReference type="Pfam" id="PF01522">
    <property type="entry name" value="Polysacc_deac_1"/>
    <property type="match status" value="1"/>
</dbReference>
<dbReference type="GO" id="GO:0016757">
    <property type="term" value="F:glycosyltransferase activity"/>
    <property type="evidence" value="ECO:0007669"/>
    <property type="project" value="UniProtKB-KW"/>
</dbReference>
<reference evidence="7" key="1">
    <citation type="submission" date="2019-09" db="EMBL/GenBank/DDBJ databases">
        <authorList>
            <person name="Teo W.F.A."/>
            <person name="Duangmal K."/>
        </authorList>
    </citation>
    <scope>NUCLEOTIDE SEQUENCE [LARGE SCALE GENOMIC DNA]</scope>
    <source>
        <strain evidence="7">K81G1</strain>
    </source>
</reference>
<dbReference type="AlphaFoldDB" id="A0A5N0V6K6"/>
<evidence type="ECO:0000256" key="5">
    <source>
        <dbReference type="SAM" id="SignalP"/>
    </source>
</evidence>
<dbReference type="SUPFAM" id="SSF88713">
    <property type="entry name" value="Glycoside hydrolase/deacetylase"/>
    <property type="match status" value="1"/>
</dbReference>
<dbReference type="OrthoDB" id="9763050at2"/>
<evidence type="ECO:0000256" key="1">
    <source>
        <dbReference type="ARBA" id="ARBA00006739"/>
    </source>
</evidence>
<evidence type="ECO:0000256" key="3">
    <source>
        <dbReference type="ARBA" id="ARBA00022679"/>
    </source>
</evidence>
<keyword evidence="4" id="KW-1133">Transmembrane helix</keyword>
<dbReference type="InterPro" id="IPR011330">
    <property type="entry name" value="Glyco_hydro/deAcase_b/a-brl"/>
</dbReference>
<dbReference type="SUPFAM" id="SSF53448">
    <property type="entry name" value="Nucleotide-diphospho-sugar transferases"/>
    <property type="match status" value="1"/>
</dbReference>
<evidence type="ECO:0000256" key="4">
    <source>
        <dbReference type="SAM" id="Phobius"/>
    </source>
</evidence>
<dbReference type="InterPro" id="IPR029044">
    <property type="entry name" value="Nucleotide-diphossugar_trans"/>
</dbReference>
<keyword evidence="4" id="KW-0812">Transmembrane</keyword>
<proteinExistence type="inferred from homology"/>
<evidence type="ECO:0000256" key="2">
    <source>
        <dbReference type="ARBA" id="ARBA00022676"/>
    </source>
</evidence>
<dbReference type="Pfam" id="PF13641">
    <property type="entry name" value="Glyco_tranf_2_3"/>
    <property type="match status" value="1"/>
</dbReference>
<protein>
    <submittedName>
        <fullName evidence="7">Glycosyltransferase</fullName>
    </submittedName>
</protein>
<evidence type="ECO:0000313" key="7">
    <source>
        <dbReference type="EMBL" id="KAA9162069.1"/>
    </source>
</evidence>
<keyword evidence="5" id="KW-0732">Signal</keyword>
<keyword evidence="4" id="KW-0472">Membrane</keyword>
<dbReference type="InterPro" id="IPR002509">
    <property type="entry name" value="NODB_dom"/>
</dbReference>
<dbReference type="Proteomes" id="UP000319769">
    <property type="component" value="Unassembled WGS sequence"/>
</dbReference>
<dbReference type="Gene3D" id="3.20.20.370">
    <property type="entry name" value="Glycoside hydrolase/deacetylase"/>
    <property type="match status" value="1"/>
</dbReference>
<feature type="signal peptide" evidence="5">
    <location>
        <begin position="1"/>
        <end position="24"/>
    </location>
</feature>
<feature type="chain" id="PRO_5024417594" evidence="5">
    <location>
        <begin position="25"/>
        <end position="726"/>
    </location>
</feature>
<feature type="domain" description="NodB homology" evidence="6">
    <location>
        <begin position="78"/>
        <end position="265"/>
    </location>
</feature>
<comment type="similarity">
    <text evidence="1">Belongs to the glycosyltransferase 2 family.</text>
</comment>
<feature type="transmembrane region" description="Helical" evidence="4">
    <location>
        <begin position="590"/>
        <end position="615"/>
    </location>
</feature>
<feature type="transmembrane region" description="Helical" evidence="4">
    <location>
        <begin position="621"/>
        <end position="642"/>
    </location>
</feature>
<organism evidence="7 8">
    <name type="scientific">Amycolatopsis acidicola</name>
    <dbReference type="NCBI Taxonomy" id="2596893"/>
    <lineage>
        <taxon>Bacteria</taxon>
        <taxon>Bacillati</taxon>
        <taxon>Actinomycetota</taxon>
        <taxon>Actinomycetes</taxon>
        <taxon>Pseudonocardiales</taxon>
        <taxon>Pseudonocardiaceae</taxon>
        <taxon>Amycolatopsis</taxon>
    </lineage>
</organism>
<dbReference type="CDD" id="cd06423">
    <property type="entry name" value="CESA_like"/>
    <property type="match status" value="1"/>
</dbReference>
<accession>A0A5N0V6K6</accession>